<feature type="transmembrane region" description="Helical" evidence="2">
    <location>
        <begin position="63"/>
        <end position="82"/>
    </location>
</feature>
<dbReference type="OrthoDB" id="376087at2157"/>
<comment type="caution">
    <text evidence="3">The sequence shown here is derived from an EMBL/GenBank/DDBJ whole genome shotgun (WGS) entry which is preliminary data.</text>
</comment>
<sequence>MGFIDIHVHGLDETDLSLFRWDFSKGESSETDEAGIAPAPVETRDESPVAGNDAASSGGSPKLAALGLVVVLGFLVATGLLVKRTLGGSEDAPVDERDELEDIDA</sequence>
<evidence type="ECO:0000313" key="3">
    <source>
        <dbReference type="EMBL" id="GGL24147.1"/>
    </source>
</evidence>
<keyword evidence="2" id="KW-0472">Membrane</keyword>
<feature type="region of interest" description="Disordered" evidence="1">
    <location>
        <begin position="28"/>
        <end position="58"/>
    </location>
</feature>
<proteinExistence type="predicted"/>
<protein>
    <submittedName>
        <fullName evidence="3">Uncharacterized protein</fullName>
    </submittedName>
</protein>
<dbReference type="Proteomes" id="UP000628840">
    <property type="component" value="Unassembled WGS sequence"/>
</dbReference>
<dbReference type="AlphaFoldDB" id="A0A830ETU2"/>
<gene>
    <name evidence="3" type="ORF">GCM10009037_04580</name>
</gene>
<reference evidence="3 4" key="1">
    <citation type="journal article" date="2019" name="Int. J. Syst. Evol. Microbiol.">
        <title>The Global Catalogue of Microorganisms (GCM) 10K type strain sequencing project: providing services to taxonomists for standard genome sequencing and annotation.</title>
        <authorList>
            <consortium name="The Broad Institute Genomics Platform"/>
            <consortium name="The Broad Institute Genome Sequencing Center for Infectious Disease"/>
            <person name="Wu L."/>
            <person name="Ma J."/>
        </authorList>
    </citation>
    <scope>NUCLEOTIDE SEQUENCE [LARGE SCALE GENOMIC DNA]</scope>
    <source>
        <strain evidence="3 4">JCM 19585</strain>
    </source>
</reference>
<keyword evidence="2" id="KW-1133">Transmembrane helix</keyword>
<accession>A0A830ETU2</accession>
<evidence type="ECO:0000313" key="4">
    <source>
        <dbReference type="Proteomes" id="UP000628840"/>
    </source>
</evidence>
<keyword evidence="4" id="KW-1185">Reference proteome</keyword>
<organism evidence="3 4">
    <name type="scientific">Halarchaeum grantii</name>
    <dbReference type="NCBI Taxonomy" id="1193105"/>
    <lineage>
        <taxon>Archaea</taxon>
        <taxon>Methanobacteriati</taxon>
        <taxon>Methanobacteriota</taxon>
        <taxon>Stenosarchaea group</taxon>
        <taxon>Halobacteria</taxon>
        <taxon>Halobacteriales</taxon>
        <taxon>Halobacteriaceae</taxon>
    </lineage>
</organism>
<dbReference type="EMBL" id="BMPF01000001">
    <property type="protein sequence ID" value="GGL24147.1"/>
    <property type="molecule type" value="Genomic_DNA"/>
</dbReference>
<dbReference type="RefSeq" id="WP_188878014.1">
    <property type="nucleotide sequence ID" value="NZ_BMPF01000001.1"/>
</dbReference>
<keyword evidence="2" id="KW-0812">Transmembrane</keyword>
<name>A0A830ETU2_9EURY</name>
<evidence type="ECO:0000256" key="1">
    <source>
        <dbReference type="SAM" id="MobiDB-lite"/>
    </source>
</evidence>
<evidence type="ECO:0000256" key="2">
    <source>
        <dbReference type="SAM" id="Phobius"/>
    </source>
</evidence>